<comment type="caution">
    <text evidence="2">The sequence shown here is derived from an EMBL/GenBank/DDBJ whole genome shotgun (WGS) entry which is preliminary data.</text>
</comment>
<keyword evidence="1" id="KW-0812">Transmembrane</keyword>
<dbReference type="OrthoDB" id="9806699at2"/>
<dbReference type="Proteomes" id="UP000294980">
    <property type="component" value="Unassembled WGS sequence"/>
</dbReference>
<dbReference type="Pfam" id="PF20221">
    <property type="entry name" value="DUF6580"/>
    <property type="match status" value="1"/>
</dbReference>
<dbReference type="RefSeq" id="WP_117316163.1">
    <property type="nucleotide sequence ID" value="NZ_QQSW01000006.1"/>
</dbReference>
<proteinExistence type="predicted"/>
<gene>
    <name evidence="2" type="ORF">EV688_10114</name>
</gene>
<organism evidence="2 3">
    <name type="scientific">Chromatocurvus halotolerans</name>
    <dbReference type="NCBI Taxonomy" id="1132028"/>
    <lineage>
        <taxon>Bacteria</taxon>
        <taxon>Pseudomonadati</taxon>
        <taxon>Pseudomonadota</taxon>
        <taxon>Gammaproteobacteria</taxon>
        <taxon>Cellvibrionales</taxon>
        <taxon>Halieaceae</taxon>
        <taxon>Chromatocurvus</taxon>
    </lineage>
</organism>
<dbReference type="AlphaFoldDB" id="A0A4R2KUS7"/>
<evidence type="ECO:0000313" key="2">
    <source>
        <dbReference type="EMBL" id="TCO78201.1"/>
    </source>
</evidence>
<dbReference type="EMBL" id="SLWX01000001">
    <property type="protein sequence ID" value="TCO78201.1"/>
    <property type="molecule type" value="Genomic_DNA"/>
</dbReference>
<reference evidence="2 3" key="1">
    <citation type="submission" date="2019-03" db="EMBL/GenBank/DDBJ databases">
        <title>Genomic Encyclopedia of Type Strains, Phase IV (KMG-IV): sequencing the most valuable type-strain genomes for metagenomic binning, comparative biology and taxonomic classification.</title>
        <authorList>
            <person name="Goeker M."/>
        </authorList>
    </citation>
    <scope>NUCLEOTIDE SEQUENCE [LARGE SCALE GENOMIC DNA]</scope>
    <source>
        <strain evidence="2 3">DSM 23344</strain>
    </source>
</reference>
<name>A0A4R2KUS7_9GAMM</name>
<keyword evidence="1" id="KW-0472">Membrane</keyword>
<sequence>MNRFVILLAWIIHWLPHPFGVSSIGATALYAGAYGKRGSAWLVPLAPLALVALFTATYPTAVMLCVFAGFALATAIGRRCLARRRSPARFAVALVAAAVAFYLVSNLGVWLAGYYPATSAGLLACYIAGLPFLGLSLIADTVYSAVLFGLHALAANRGTRSVAA</sequence>
<evidence type="ECO:0000256" key="1">
    <source>
        <dbReference type="SAM" id="Phobius"/>
    </source>
</evidence>
<keyword evidence="1" id="KW-1133">Transmembrane helix</keyword>
<feature type="transmembrane region" description="Helical" evidence="1">
    <location>
        <begin position="121"/>
        <end position="150"/>
    </location>
</feature>
<feature type="transmembrane region" description="Helical" evidence="1">
    <location>
        <begin position="47"/>
        <end position="76"/>
    </location>
</feature>
<protein>
    <submittedName>
        <fullName evidence="2">Uncharacterized protein</fullName>
    </submittedName>
</protein>
<dbReference type="InterPro" id="IPR046487">
    <property type="entry name" value="DUF6580"/>
</dbReference>
<feature type="transmembrane region" description="Helical" evidence="1">
    <location>
        <begin position="88"/>
        <end position="115"/>
    </location>
</feature>
<accession>A0A4R2KUS7</accession>
<evidence type="ECO:0000313" key="3">
    <source>
        <dbReference type="Proteomes" id="UP000294980"/>
    </source>
</evidence>
<keyword evidence="3" id="KW-1185">Reference proteome</keyword>